<accession>A0ACC6T7M3</accession>
<organism evidence="1 2">
    <name type="scientific">Mesorhizobium australicum</name>
    <dbReference type="NCBI Taxonomy" id="536018"/>
    <lineage>
        <taxon>Bacteria</taxon>
        <taxon>Pseudomonadati</taxon>
        <taxon>Pseudomonadota</taxon>
        <taxon>Alphaproteobacteria</taxon>
        <taxon>Hyphomicrobiales</taxon>
        <taxon>Phyllobacteriaceae</taxon>
        <taxon>Mesorhizobium</taxon>
    </lineage>
</organism>
<dbReference type="Proteomes" id="UP001480082">
    <property type="component" value="Unassembled WGS sequence"/>
</dbReference>
<protein>
    <submittedName>
        <fullName evidence="1">Site-specific integrase</fullName>
    </submittedName>
</protein>
<reference evidence="1 2" key="1">
    <citation type="journal article" date="2024" name="Proc. Natl. Acad. Sci. U.S.A.">
        <title>The evolutionary genomics of adaptation to stress in wild rhizobium bacteria.</title>
        <authorList>
            <person name="Kehlet-Delgado H."/>
            <person name="Montoya A.P."/>
            <person name="Jensen K.T."/>
            <person name="Wendlandt C.E."/>
            <person name="Dexheimer C."/>
            <person name="Roberts M."/>
            <person name="Torres Martinez L."/>
            <person name="Friesen M.L."/>
            <person name="Griffitts J.S."/>
            <person name="Porter S.S."/>
        </authorList>
    </citation>
    <scope>NUCLEOTIDE SEQUENCE [LARGE SCALE GENOMIC DNA]</scope>
    <source>
        <strain evidence="1 2">M0468</strain>
    </source>
</reference>
<proteinExistence type="predicted"/>
<name>A0ACC6T7M3_9HYPH</name>
<keyword evidence="2" id="KW-1185">Reference proteome</keyword>
<dbReference type="EMBL" id="JAMYRI010000025">
    <property type="protein sequence ID" value="MER9287803.1"/>
    <property type="molecule type" value="Genomic_DNA"/>
</dbReference>
<evidence type="ECO:0000313" key="2">
    <source>
        <dbReference type="Proteomes" id="UP001480082"/>
    </source>
</evidence>
<evidence type="ECO:0000313" key="1">
    <source>
        <dbReference type="EMBL" id="MER9287803.1"/>
    </source>
</evidence>
<sequence>MAGSRLYRLLRLTHSCLHGAYMAKIGKRTVDASDKGPKPYFVWDDDLKGFGLLVLPSGVKSYVYQYRTAGGASRRITIGKHGKLTAEQARAMAEAHSNAVFNGRDPAGEKKDRRHAAKVNDLLDAYVESETFKSKAEKTRKTDTGRIDRHLRPLLGNLAVPTLRPNDISKAFVSIRDGKTAKREKIGFRKLSRVTGGEGAARKSIRLLRAIFEWAISEQLATANPAALVKVGSDGQRKTILDDADAYGRLFKALDVMEGEKRVRQPVADAVRLIALTGARRGEVTGMQWKHVDLQLGLVTLPPASHKTGRKTGEDRIIGLPTVAQAIIARQQKGKPDHFVFRPAKGVGPVALNKPWHSIRAEAKLPVGIGLHGLRHSLASHMAMQGAQASAIMTALGHRNLATSQKYIHWAQEARQAIAETAASVALAGMAASTEKNTGDVVPMKGGAK</sequence>
<gene>
    <name evidence="1" type="ORF">NKI81_28440</name>
</gene>
<comment type="caution">
    <text evidence="1">The sequence shown here is derived from an EMBL/GenBank/DDBJ whole genome shotgun (WGS) entry which is preliminary data.</text>
</comment>